<evidence type="ECO:0000256" key="5">
    <source>
        <dbReference type="ARBA" id="ARBA00022840"/>
    </source>
</evidence>
<dbReference type="InterPro" id="IPR015854">
    <property type="entry name" value="ABC_transpr_LolD-like"/>
</dbReference>
<dbReference type="GO" id="GO:0016887">
    <property type="term" value="F:ATP hydrolysis activity"/>
    <property type="evidence" value="ECO:0007669"/>
    <property type="project" value="InterPro"/>
</dbReference>
<dbReference type="GO" id="GO:0005886">
    <property type="term" value="C:plasma membrane"/>
    <property type="evidence" value="ECO:0007669"/>
    <property type="project" value="UniProtKB-SubCell"/>
</dbReference>
<name>A0A7W8D5A2_9GAMM</name>
<keyword evidence="6 8" id="KW-1278">Translocase</keyword>
<keyword evidence="1 8" id="KW-0813">Transport</keyword>
<dbReference type="GO" id="GO:0044874">
    <property type="term" value="P:lipoprotein localization to outer membrane"/>
    <property type="evidence" value="ECO:0007669"/>
    <property type="project" value="UniProtKB-ARBA"/>
</dbReference>
<evidence type="ECO:0000256" key="4">
    <source>
        <dbReference type="ARBA" id="ARBA00022741"/>
    </source>
</evidence>
<dbReference type="NCBIfam" id="TIGR02211">
    <property type="entry name" value="LolD_lipo_ex"/>
    <property type="match status" value="1"/>
</dbReference>
<protein>
    <recommendedName>
        <fullName evidence="8">Lipoprotein-releasing system ATP-binding protein LolD</fullName>
        <ecNumber evidence="8">7.6.2.-</ecNumber>
    </recommendedName>
</protein>
<reference evidence="10 11" key="1">
    <citation type="submission" date="2020-08" db="EMBL/GenBank/DDBJ databases">
        <title>Genomic Encyclopedia of Type Strains, Phase IV (KMG-IV): sequencing the most valuable type-strain genomes for metagenomic binning, comparative biology and taxonomic classification.</title>
        <authorList>
            <person name="Goeker M."/>
        </authorList>
    </citation>
    <scope>NUCLEOTIDE SEQUENCE [LARGE SCALE GENOMIC DNA]</scope>
    <source>
        <strain evidence="10 11">DSM 24163</strain>
    </source>
</reference>
<gene>
    <name evidence="8" type="primary">lolD</name>
    <name evidence="10" type="ORF">HNQ52_000473</name>
</gene>
<feature type="domain" description="ABC transporter" evidence="9">
    <location>
        <begin position="9"/>
        <end position="234"/>
    </location>
</feature>
<keyword evidence="10" id="KW-0449">Lipoprotein</keyword>
<evidence type="ECO:0000256" key="7">
    <source>
        <dbReference type="ARBA" id="ARBA00023136"/>
    </source>
</evidence>
<comment type="caution">
    <text evidence="10">The sequence shown here is derived from an EMBL/GenBank/DDBJ whole genome shotgun (WGS) entry which is preliminary data.</text>
</comment>
<dbReference type="InterPro" id="IPR011924">
    <property type="entry name" value="LolD_lipo_ATP-bd"/>
</dbReference>
<dbReference type="InterPro" id="IPR003439">
    <property type="entry name" value="ABC_transporter-like_ATP-bd"/>
</dbReference>
<keyword evidence="3 8" id="KW-0997">Cell inner membrane</keyword>
<comment type="function">
    <text evidence="8">Part of the ABC transporter complex LolCDE involved in the translocation of mature outer membrane-directed lipoproteins, from the inner membrane to the periplasmic chaperone, LolA. Responsible for the formation of the LolA-lipoprotein complex in an ATP-dependent manner.</text>
</comment>
<dbReference type="Proteomes" id="UP000521199">
    <property type="component" value="Unassembled WGS sequence"/>
</dbReference>
<organism evidence="10 11">
    <name type="scientific">Chiayiivirga flava</name>
    <dbReference type="NCBI Taxonomy" id="659595"/>
    <lineage>
        <taxon>Bacteria</taxon>
        <taxon>Pseudomonadati</taxon>
        <taxon>Pseudomonadota</taxon>
        <taxon>Gammaproteobacteria</taxon>
        <taxon>Lysobacterales</taxon>
        <taxon>Lysobacteraceae</taxon>
        <taxon>Chiayiivirga</taxon>
    </lineage>
</organism>
<dbReference type="PANTHER" id="PTHR24220:SF689">
    <property type="entry name" value="LIPOPROTEIN-RELEASING SYSTEM ATP-BINDING PROTEIN LOLD"/>
    <property type="match status" value="1"/>
</dbReference>
<dbReference type="InterPro" id="IPR017911">
    <property type="entry name" value="MacB-like_ATP-bd"/>
</dbReference>
<dbReference type="InterPro" id="IPR027417">
    <property type="entry name" value="P-loop_NTPase"/>
</dbReference>
<comment type="subunit">
    <text evidence="8">The complex is composed of two ATP-binding proteins (LolD) and two transmembrane proteins (LolC and LolE).</text>
</comment>
<dbReference type="GO" id="GO:0089705">
    <property type="term" value="P:protein localization to outer membrane"/>
    <property type="evidence" value="ECO:0007669"/>
    <property type="project" value="TreeGrafter"/>
</dbReference>
<comment type="subcellular location">
    <subcellularLocation>
        <location evidence="8">Cell inner membrane</location>
        <topology evidence="8">Peripheral membrane protein</topology>
    </subcellularLocation>
</comment>
<evidence type="ECO:0000256" key="8">
    <source>
        <dbReference type="RuleBase" id="RU367068"/>
    </source>
</evidence>
<dbReference type="Pfam" id="PF00005">
    <property type="entry name" value="ABC_tran"/>
    <property type="match status" value="1"/>
</dbReference>
<dbReference type="EC" id="7.6.2.-" evidence="8"/>
<evidence type="ECO:0000256" key="3">
    <source>
        <dbReference type="ARBA" id="ARBA00022519"/>
    </source>
</evidence>
<dbReference type="GO" id="GO:0005524">
    <property type="term" value="F:ATP binding"/>
    <property type="evidence" value="ECO:0007669"/>
    <property type="project" value="UniProtKB-UniRule"/>
</dbReference>
<proteinExistence type="inferred from homology"/>
<keyword evidence="5 8" id="KW-0067">ATP-binding</keyword>
<evidence type="ECO:0000256" key="2">
    <source>
        <dbReference type="ARBA" id="ARBA00022475"/>
    </source>
</evidence>
<dbReference type="PANTHER" id="PTHR24220">
    <property type="entry name" value="IMPORT ATP-BINDING PROTEIN"/>
    <property type="match status" value="1"/>
</dbReference>
<keyword evidence="4 8" id="KW-0547">Nucleotide-binding</keyword>
<comment type="similarity">
    <text evidence="8">Belongs to the ABC transporter superfamily. Lipoprotein translocase (TC 3.A.1.125) family.</text>
</comment>
<dbReference type="PROSITE" id="PS50893">
    <property type="entry name" value="ABC_TRANSPORTER_2"/>
    <property type="match status" value="1"/>
</dbReference>
<dbReference type="AlphaFoldDB" id="A0A7W8D5A2"/>
<evidence type="ECO:0000313" key="11">
    <source>
        <dbReference type="Proteomes" id="UP000521199"/>
    </source>
</evidence>
<keyword evidence="11" id="KW-1185">Reference proteome</keyword>
<keyword evidence="7 8" id="KW-0472">Membrane</keyword>
<evidence type="ECO:0000313" key="10">
    <source>
        <dbReference type="EMBL" id="MBB5206957.1"/>
    </source>
</evidence>
<keyword evidence="2 8" id="KW-1003">Cell membrane</keyword>
<dbReference type="SUPFAM" id="SSF52540">
    <property type="entry name" value="P-loop containing nucleoside triphosphate hydrolases"/>
    <property type="match status" value="1"/>
</dbReference>
<dbReference type="SMART" id="SM00382">
    <property type="entry name" value="AAA"/>
    <property type="match status" value="1"/>
</dbReference>
<keyword evidence="10" id="KW-0378">Hydrolase</keyword>
<evidence type="ECO:0000256" key="1">
    <source>
        <dbReference type="ARBA" id="ARBA00022448"/>
    </source>
</evidence>
<dbReference type="CDD" id="cd03255">
    <property type="entry name" value="ABC_MJ0796_LolCDE_FtsE"/>
    <property type="match status" value="1"/>
</dbReference>
<dbReference type="EMBL" id="JACHHP010000001">
    <property type="protein sequence ID" value="MBB5206957.1"/>
    <property type="molecule type" value="Genomic_DNA"/>
</dbReference>
<dbReference type="InterPro" id="IPR003593">
    <property type="entry name" value="AAA+_ATPase"/>
</dbReference>
<sequence>MGNRESMVLGCRGLAKTYVEGGLNTRVFDGIDFCVGRGETVAIVGASGAGKSTLLHILGGLDTPSAGEVFVGGEKMNALSDAARGRLRNRALGFVYQFHHLLPEFTALENVMMPLLIGGTAMPEASRRAHALLDRVGLGARTHHKPGELSGGERQRCAVARALVTRPACVLGDEPTGNLDEKTAASVYALMLELNREIGTSFVLVTHDRGLARTMDRALELAGGTLRELAPEQV</sequence>
<accession>A0A7W8D5A2</accession>
<evidence type="ECO:0000256" key="6">
    <source>
        <dbReference type="ARBA" id="ARBA00022967"/>
    </source>
</evidence>
<evidence type="ECO:0000259" key="9">
    <source>
        <dbReference type="PROSITE" id="PS50893"/>
    </source>
</evidence>
<dbReference type="Gene3D" id="3.40.50.300">
    <property type="entry name" value="P-loop containing nucleotide triphosphate hydrolases"/>
    <property type="match status" value="1"/>
</dbReference>
<dbReference type="GO" id="GO:0022857">
    <property type="term" value="F:transmembrane transporter activity"/>
    <property type="evidence" value="ECO:0007669"/>
    <property type="project" value="TreeGrafter"/>
</dbReference>
<dbReference type="FunFam" id="3.40.50.300:FF:000230">
    <property type="entry name" value="Lipoprotein-releasing system ATP-binding protein LolD"/>
    <property type="match status" value="1"/>
</dbReference>